<evidence type="ECO:0000313" key="2">
    <source>
        <dbReference type="Proteomes" id="UP001597361"/>
    </source>
</evidence>
<gene>
    <name evidence="1" type="ORF">ACFSKL_20090</name>
</gene>
<dbReference type="EMBL" id="JBHUHR010000046">
    <property type="protein sequence ID" value="MFD2037110.1"/>
    <property type="molecule type" value="Genomic_DNA"/>
</dbReference>
<organism evidence="1 2">
    <name type="scientific">Belliella marina</name>
    <dbReference type="NCBI Taxonomy" id="1644146"/>
    <lineage>
        <taxon>Bacteria</taxon>
        <taxon>Pseudomonadati</taxon>
        <taxon>Bacteroidota</taxon>
        <taxon>Cytophagia</taxon>
        <taxon>Cytophagales</taxon>
        <taxon>Cyclobacteriaceae</taxon>
        <taxon>Belliella</taxon>
    </lineage>
</organism>
<sequence>MKKSTNCATYSILSVKKTQLIIFILCIVLSTSTYASQIGLNSHDSIAQKNKGVKLHPFVQVGFNFQNLLVKQQSGNRADQFSNITSPSIGLGSRLSYFGNLKKLSLDFSLEYNLRKTKFNSKFENNKYLIYGTEKLRESIYRLPITLNWHLLSDKNQLYIGIGGQFSYNSFKKEFSILDYSDKENFVTLLIYDGIVIPKRYNIDPIIKIGTQFNVKDQKTIFIEAQTSLERNQYSIVLIENESNYHQLFSKLQFGIRF</sequence>
<evidence type="ECO:0000313" key="1">
    <source>
        <dbReference type="EMBL" id="MFD2037110.1"/>
    </source>
</evidence>
<dbReference type="Proteomes" id="UP001597361">
    <property type="component" value="Unassembled WGS sequence"/>
</dbReference>
<keyword evidence="2" id="KW-1185">Reference proteome</keyword>
<reference evidence="2" key="1">
    <citation type="journal article" date="2019" name="Int. J. Syst. Evol. Microbiol.">
        <title>The Global Catalogue of Microorganisms (GCM) 10K type strain sequencing project: providing services to taxonomists for standard genome sequencing and annotation.</title>
        <authorList>
            <consortium name="The Broad Institute Genomics Platform"/>
            <consortium name="The Broad Institute Genome Sequencing Center for Infectious Disease"/>
            <person name="Wu L."/>
            <person name="Ma J."/>
        </authorList>
    </citation>
    <scope>NUCLEOTIDE SEQUENCE [LARGE SCALE GENOMIC DNA]</scope>
    <source>
        <strain evidence="2">CGMCC 1.15180</strain>
    </source>
</reference>
<accession>A0ABW4VW33</accession>
<proteinExistence type="predicted"/>
<protein>
    <recommendedName>
        <fullName evidence="3">Outer membrane protein beta-barrel domain-containing protein</fullName>
    </recommendedName>
</protein>
<dbReference type="RefSeq" id="WP_376888735.1">
    <property type="nucleotide sequence ID" value="NZ_JBHUHR010000046.1"/>
</dbReference>
<comment type="caution">
    <text evidence="1">The sequence shown here is derived from an EMBL/GenBank/DDBJ whole genome shotgun (WGS) entry which is preliminary data.</text>
</comment>
<evidence type="ECO:0008006" key="3">
    <source>
        <dbReference type="Google" id="ProtNLM"/>
    </source>
</evidence>
<name>A0ABW4VW33_9BACT</name>